<organism evidence="2">
    <name type="scientific">Anopheles braziliensis</name>
    <dbReference type="NCBI Taxonomy" id="58242"/>
    <lineage>
        <taxon>Eukaryota</taxon>
        <taxon>Metazoa</taxon>
        <taxon>Ecdysozoa</taxon>
        <taxon>Arthropoda</taxon>
        <taxon>Hexapoda</taxon>
        <taxon>Insecta</taxon>
        <taxon>Pterygota</taxon>
        <taxon>Neoptera</taxon>
        <taxon>Endopterygota</taxon>
        <taxon>Diptera</taxon>
        <taxon>Nematocera</taxon>
        <taxon>Culicoidea</taxon>
        <taxon>Culicidae</taxon>
        <taxon>Anophelinae</taxon>
        <taxon>Anopheles</taxon>
    </lineage>
</organism>
<feature type="chain" id="PRO_5014772738" evidence="1">
    <location>
        <begin position="18"/>
        <end position="109"/>
    </location>
</feature>
<protein>
    <submittedName>
        <fullName evidence="2">Putative secreted peptide</fullName>
    </submittedName>
</protein>
<evidence type="ECO:0000256" key="1">
    <source>
        <dbReference type="SAM" id="SignalP"/>
    </source>
</evidence>
<sequence length="109" mass="12743">MFCTCTWRLVFVTRCAAFSTLSFRVWHVFRGRVFTGLKRRIGSKIEFKNMIKPLDIIIGEDPLMCSDRKISIKDPLLPGAHFSLVYLFLRLSRFRFVCCPETDKITVHP</sequence>
<proteinExistence type="predicted"/>
<feature type="signal peptide" evidence="1">
    <location>
        <begin position="1"/>
        <end position="17"/>
    </location>
</feature>
<name>A0A2M3ZN53_9DIPT</name>
<accession>A0A2M3ZN53</accession>
<evidence type="ECO:0000313" key="2">
    <source>
        <dbReference type="EMBL" id="MBW29939.1"/>
    </source>
</evidence>
<dbReference type="AlphaFoldDB" id="A0A2M3ZN53"/>
<reference evidence="2" key="1">
    <citation type="submission" date="2018-01" db="EMBL/GenBank/DDBJ databases">
        <title>An insight into the sialome of Amazonian anophelines.</title>
        <authorList>
            <person name="Ribeiro J.M."/>
            <person name="Scarpassa V."/>
            <person name="Calvo E."/>
        </authorList>
    </citation>
    <scope>NUCLEOTIDE SEQUENCE</scope>
    <source>
        <tissue evidence="2">Salivary glands</tissue>
    </source>
</reference>
<keyword evidence="1" id="KW-0732">Signal</keyword>
<dbReference type="EMBL" id="GGFM01009188">
    <property type="protein sequence ID" value="MBW29939.1"/>
    <property type="molecule type" value="Transcribed_RNA"/>
</dbReference>